<evidence type="ECO:0000313" key="1">
    <source>
        <dbReference type="EMBL" id="MFB3168488.1"/>
    </source>
</evidence>
<proteinExistence type="predicted"/>
<dbReference type="Proteomes" id="UP001241748">
    <property type="component" value="Unassembled WGS sequence"/>
</dbReference>
<protein>
    <submittedName>
        <fullName evidence="1">Uncharacterized protein</fullName>
    </submittedName>
</protein>
<comment type="caution">
    <text evidence="1">The sequence shown here is derived from an EMBL/GenBank/DDBJ whole genome shotgun (WGS) entry which is preliminary data.</text>
</comment>
<dbReference type="EMBL" id="JAROBZ020000001">
    <property type="protein sequence ID" value="MFB3168488.1"/>
    <property type="molecule type" value="Genomic_DNA"/>
</dbReference>
<evidence type="ECO:0000313" key="2">
    <source>
        <dbReference type="Proteomes" id="UP001241748"/>
    </source>
</evidence>
<gene>
    <name evidence="1" type="ORF">P5G62_015325</name>
</gene>
<name>A0ABV4YWP8_9BACI</name>
<organism evidence="1 2">
    <name type="scientific">Neobacillus driksii</name>
    <dbReference type="NCBI Taxonomy" id="3035913"/>
    <lineage>
        <taxon>Bacteria</taxon>
        <taxon>Bacillati</taxon>
        <taxon>Bacillota</taxon>
        <taxon>Bacilli</taxon>
        <taxon>Bacillales</taxon>
        <taxon>Bacillaceae</taxon>
        <taxon>Neobacillus</taxon>
    </lineage>
</organism>
<keyword evidence="2" id="KW-1185">Reference proteome</keyword>
<accession>A0ABV4YWP8</accession>
<dbReference type="RefSeq" id="WP_306072954.1">
    <property type="nucleotide sequence ID" value="NZ_JAROBZ020000001.1"/>
</dbReference>
<sequence>MEGVKYSRYNLINREILALEDRGIMNRFINFLLKDRRLVFKISVPNDLYQRAEVLCDDIFQKRSDDKEYKQSELVEHVFLDFIDEVRNNDSNVGSIYTRLNVRKQQLPMVNDNPLLPSKSNTTVITKIDRDDVLRAEVLLQDLSYFVPKHGMDVEQLIEIVYLDFLLEYTKGRRKNVIKDILEYLEG</sequence>
<reference evidence="1 2" key="1">
    <citation type="submission" date="2024-05" db="EMBL/GenBank/DDBJ databases">
        <authorList>
            <person name="Venkateswaran K."/>
        </authorList>
    </citation>
    <scope>NUCLEOTIDE SEQUENCE [LARGE SCALE GENOMIC DNA]</scope>
    <source>
        <strain evidence="1 2">179-C4-2-HS</strain>
    </source>
</reference>